<dbReference type="SUPFAM" id="SSF75138">
    <property type="entry name" value="HprK N-terminal domain-like"/>
    <property type="match status" value="1"/>
</dbReference>
<keyword evidence="16" id="KW-1185">Reference proteome</keyword>
<comment type="catalytic activity">
    <reaction evidence="12">
        <text>acetyl-CoA + phosphate = acetyl phosphate + CoA</text>
        <dbReference type="Rhea" id="RHEA:19521"/>
        <dbReference type="ChEBI" id="CHEBI:22191"/>
        <dbReference type="ChEBI" id="CHEBI:43474"/>
        <dbReference type="ChEBI" id="CHEBI:57287"/>
        <dbReference type="ChEBI" id="CHEBI:57288"/>
        <dbReference type="EC" id="2.3.1.8"/>
    </reaction>
</comment>
<dbReference type="RefSeq" id="WP_115218898.1">
    <property type="nucleotide sequence ID" value="NZ_UHIA01000004.1"/>
</dbReference>
<dbReference type="PANTHER" id="PTHR43356:SF3">
    <property type="entry name" value="PHOSPHATE ACETYLTRANSFERASE"/>
    <property type="match status" value="1"/>
</dbReference>
<dbReference type="Gene3D" id="3.40.50.300">
    <property type="entry name" value="P-loop containing nucleotide triphosphate hydrolases"/>
    <property type="match status" value="1"/>
</dbReference>
<proteinExistence type="inferred from homology"/>
<dbReference type="Proteomes" id="UP000254575">
    <property type="component" value="Unassembled WGS sequence"/>
</dbReference>
<feature type="domain" description="Phosphate acetyl/butaryl transferase" evidence="13">
    <location>
        <begin position="370"/>
        <end position="685"/>
    </location>
</feature>
<keyword evidence="9 12" id="KW-0808">Transferase</keyword>
<evidence type="ECO:0000259" key="13">
    <source>
        <dbReference type="Pfam" id="PF01515"/>
    </source>
</evidence>
<comment type="function">
    <text evidence="12">Involved in acetate metabolism.</text>
</comment>
<dbReference type="Pfam" id="PF07085">
    <property type="entry name" value="DRTGG"/>
    <property type="match status" value="1"/>
</dbReference>
<evidence type="ECO:0000256" key="9">
    <source>
        <dbReference type="ARBA" id="ARBA00022679"/>
    </source>
</evidence>
<dbReference type="OrthoDB" id="9808984at2"/>
<dbReference type="InterPro" id="IPR042112">
    <property type="entry name" value="P_AcTrfase_dom2"/>
</dbReference>
<dbReference type="GO" id="GO:0005737">
    <property type="term" value="C:cytoplasm"/>
    <property type="evidence" value="ECO:0007669"/>
    <property type="project" value="UniProtKB-SubCell"/>
</dbReference>
<dbReference type="FunFam" id="3.40.50.10750:FF:000001">
    <property type="entry name" value="Phosphate acetyltransferase"/>
    <property type="match status" value="1"/>
</dbReference>
<dbReference type="UniPathway" id="UPA00340">
    <property type="reaction ID" value="UER00459"/>
</dbReference>
<evidence type="ECO:0000256" key="4">
    <source>
        <dbReference type="ARBA" id="ARBA00009786"/>
    </source>
</evidence>
<dbReference type="Gene3D" id="3.40.50.10750">
    <property type="entry name" value="Isocitrate/Isopropylmalate dehydrogenase-like"/>
    <property type="match status" value="1"/>
</dbReference>
<evidence type="ECO:0000256" key="10">
    <source>
        <dbReference type="ARBA" id="ARBA00023315"/>
    </source>
</evidence>
<dbReference type="GO" id="GO:0006085">
    <property type="term" value="P:acetyl-CoA biosynthetic process"/>
    <property type="evidence" value="ECO:0007669"/>
    <property type="project" value="UniProtKB-UniPathway"/>
</dbReference>
<evidence type="ECO:0000313" key="16">
    <source>
        <dbReference type="Proteomes" id="UP000254575"/>
    </source>
</evidence>
<comment type="domain">
    <text evidence="12">The N-terminal region seems to be important for proper quaternary structure. The C-terminal region contains the substrate-binding site.</text>
</comment>
<dbReference type="InterPro" id="IPR027417">
    <property type="entry name" value="P-loop_NTPase"/>
</dbReference>
<evidence type="ECO:0000313" key="15">
    <source>
        <dbReference type="EMBL" id="SUO98023.1"/>
    </source>
</evidence>
<dbReference type="Pfam" id="PF13500">
    <property type="entry name" value="AAA_26"/>
    <property type="match status" value="1"/>
</dbReference>
<evidence type="ECO:0000256" key="6">
    <source>
        <dbReference type="ARBA" id="ARBA00012707"/>
    </source>
</evidence>
<evidence type="ECO:0000256" key="8">
    <source>
        <dbReference type="ARBA" id="ARBA00022490"/>
    </source>
</evidence>
<evidence type="ECO:0000256" key="2">
    <source>
        <dbReference type="ARBA" id="ARBA00004989"/>
    </source>
</evidence>
<reference evidence="15 16" key="1">
    <citation type="submission" date="2018-06" db="EMBL/GenBank/DDBJ databases">
        <authorList>
            <consortium name="Pathogen Informatics"/>
            <person name="Doyle S."/>
        </authorList>
    </citation>
    <scope>NUCLEOTIDE SEQUENCE [LARGE SCALE GENOMIC DNA]</scope>
    <source>
        <strain evidence="15 16">NCTC10717</strain>
    </source>
</reference>
<protein>
    <recommendedName>
        <fullName evidence="7 12">Phosphate acetyltransferase</fullName>
        <ecNumber evidence="6 12">2.3.1.8</ecNumber>
    </recommendedName>
    <alternativeName>
        <fullName evidence="11 12">Phosphotransacetylase</fullName>
    </alternativeName>
</protein>
<sequence>MSKSILLVGTYARVGLTSAALGLYHALDRKGVKTGFFKPVMQYVEGQQSDVSYDLMAKYCRGNAEPLSPETVQEALDSHSLDELMEELLRRYEDARGDADVVILEGLLESSAVPYAAQVNQAVARALNAEVIIVSSADVESASRLDNQIAFVAEQFGGFNGRQLLGAIINHVDGKGLSRVQVEGLACFKQTNFLLLGAIPSKPELSAPRVSDLQKHLNASVLFAGEMENRRVQEFVIFARTVPNARQYLIPNNCIFCPGDRDDALMAVTISASAGTQLACLILTGPTEPSKTVLELCRPLIEKSGLPLLHVDSSTWGLVDLMKGFNRYLPLDDSTRLNKTQEIFADHIAYDWVQDYLQDVRENILSPASFRYQLVKDAIAADKNIVLPEGDEPRTVVAASQVAARGMARCVLLATPASVAQVAEQQGVTLGEGVTIIDPDAVRENYVARLVELRANKGMTEVMAREQLRDNVMLGTMMLEAGEVDGLVSGAVHTTANTMRPPLQIIKTAPGAKMVSSVFFMCLPDSVMVYGDCAIVPKPNADELAQIAIQSNDTAKAFGLNPRVAMISYSTGSSGSGEDVEKVKAATEKVRELRPDIIVDGPLQYDAAAVASVAASKAPNSPVAGQANVFVFPDLNTGNTTYKAVQRSANAISMGPVLQGMRKPVNDLSRGALIDDIVYTIAITAIQAAQND</sequence>
<dbReference type="InterPro" id="IPR016475">
    <property type="entry name" value="P-Actrans_bac"/>
</dbReference>
<dbReference type="Pfam" id="PF01515">
    <property type="entry name" value="PTA_PTB"/>
    <property type="match status" value="1"/>
</dbReference>
<comment type="similarity">
    <text evidence="3 12">In the C-terminal section; belongs to the phosphate acetyltransferase and butyryltransferase family.</text>
</comment>
<evidence type="ECO:0000256" key="5">
    <source>
        <dbReference type="ARBA" id="ARBA00011643"/>
    </source>
</evidence>
<evidence type="ECO:0000256" key="12">
    <source>
        <dbReference type="PIRNR" id="PIRNR006107"/>
    </source>
</evidence>
<evidence type="ECO:0000256" key="7">
    <source>
        <dbReference type="ARBA" id="ARBA00021528"/>
    </source>
</evidence>
<dbReference type="PIRSF" id="PIRSF006107">
    <property type="entry name" value="PhpActrans_proteobac"/>
    <property type="match status" value="1"/>
</dbReference>
<dbReference type="InterPro" id="IPR042113">
    <property type="entry name" value="P_AcTrfase_dom1"/>
</dbReference>
<dbReference type="InterPro" id="IPR004614">
    <property type="entry name" value="P_AcTrfase"/>
</dbReference>
<organism evidence="15 16">
    <name type="scientific">Suttonella indologenes</name>
    <dbReference type="NCBI Taxonomy" id="13276"/>
    <lineage>
        <taxon>Bacteria</taxon>
        <taxon>Pseudomonadati</taxon>
        <taxon>Pseudomonadota</taxon>
        <taxon>Gammaproteobacteria</taxon>
        <taxon>Cardiobacteriales</taxon>
        <taxon>Cardiobacteriaceae</taxon>
        <taxon>Suttonella</taxon>
    </lineage>
</organism>
<name>A0A380N1K9_9GAMM</name>
<evidence type="ECO:0000256" key="1">
    <source>
        <dbReference type="ARBA" id="ARBA00004496"/>
    </source>
</evidence>
<evidence type="ECO:0000256" key="11">
    <source>
        <dbReference type="ARBA" id="ARBA00031108"/>
    </source>
</evidence>
<gene>
    <name evidence="15" type="primary">pta</name>
    <name evidence="15" type="ORF">NCTC10717_01762</name>
</gene>
<dbReference type="GO" id="GO:0008959">
    <property type="term" value="F:phosphate acetyltransferase activity"/>
    <property type="evidence" value="ECO:0007669"/>
    <property type="project" value="UniProtKB-EC"/>
</dbReference>
<dbReference type="SUPFAM" id="SSF53659">
    <property type="entry name" value="Isocitrate/Isopropylmalate dehydrogenase-like"/>
    <property type="match status" value="1"/>
</dbReference>
<dbReference type="NCBIfam" id="TIGR00651">
    <property type="entry name" value="pta"/>
    <property type="match status" value="1"/>
</dbReference>
<dbReference type="AlphaFoldDB" id="A0A380N1K9"/>
<accession>A0A380N1K9</accession>
<comment type="similarity">
    <text evidence="4 12">In the N-terminal section; belongs to the CobB/CobQ family.</text>
</comment>
<comment type="subcellular location">
    <subcellularLocation>
        <location evidence="1 12">Cytoplasm</location>
    </subcellularLocation>
</comment>
<dbReference type="InterPro" id="IPR028979">
    <property type="entry name" value="Ser_kin/Pase_Hpr-like_N_sf"/>
</dbReference>
<dbReference type="Gene3D" id="3.40.50.10950">
    <property type="match status" value="1"/>
</dbReference>
<comment type="subunit">
    <text evidence="5">Homohexamer.</text>
</comment>
<dbReference type="NCBIfam" id="NF004167">
    <property type="entry name" value="PRK05632.1"/>
    <property type="match status" value="1"/>
</dbReference>
<dbReference type="PANTHER" id="PTHR43356">
    <property type="entry name" value="PHOSPHATE ACETYLTRANSFERASE"/>
    <property type="match status" value="1"/>
</dbReference>
<keyword evidence="8 12" id="KW-0963">Cytoplasm</keyword>
<comment type="pathway">
    <text evidence="2 12">Metabolic intermediate biosynthesis; acetyl-CoA biosynthesis; acetyl-CoA from acetate: step 2/2.</text>
</comment>
<feature type="domain" description="DRTGG" evidence="14">
    <location>
        <begin position="212"/>
        <end position="322"/>
    </location>
</feature>
<dbReference type="SUPFAM" id="SSF52540">
    <property type="entry name" value="P-loop containing nucleoside triphosphate hydrolases"/>
    <property type="match status" value="1"/>
</dbReference>
<dbReference type="InterPro" id="IPR010766">
    <property type="entry name" value="DRTGG"/>
</dbReference>
<dbReference type="CDD" id="cd03109">
    <property type="entry name" value="DTBS"/>
    <property type="match status" value="1"/>
</dbReference>
<evidence type="ECO:0000259" key="14">
    <source>
        <dbReference type="Pfam" id="PF07085"/>
    </source>
</evidence>
<keyword evidence="10 12" id="KW-0012">Acyltransferase</keyword>
<dbReference type="EMBL" id="UHIA01000004">
    <property type="protein sequence ID" value="SUO98023.1"/>
    <property type="molecule type" value="Genomic_DNA"/>
</dbReference>
<dbReference type="InterPro" id="IPR050500">
    <property type="entry name" value="Phos_Acetyltrans/Butyryltrans"/>
</dbReference>
<dbReference type="InterPro" id="IPR002505">
    <property type="entry name" value="PTA_PTB"/>
</dbReference>
<dbReference type="EC" id="2.3.1.8" evidence="6 12"/>
<dbReference type="NCBIfam" id="NF007233">
    <property type="entry name" value="PRK09653.1"/>
    <property type="match status" value="1"/>
</dbReference>
<evidence type="ECO:0000256" key="3">
    <source>
        <dbReference type="ARBA" id="ARBA00008756"/>
    </source>
</evidence>
<dbReference type="Gene3D" id="3.40.1390.20">
    <property type="entry name" value="HprK N-terminal domain-like"/>
    <property type="match status" value="1"/>
</dbReference>